<keyword evidence="3" id="KW-0812">Transmembrane</keyword>
<evidence type="ECO:0000313" key="10">
    <source>
        <dbReference type="EMBL" id="KAK3013728.1"/>
    </source>
</evidence>
<comment type="subcellular location">
    <subcellularLocation>
        <location evidence="1">Membrane</location>
        <topology evidence="1">Single-pass type I membrane protein</topology>
    </subcellularLocation>
</comment>
<dbReference type="EMBL" id="JAVXUP010001274">
    <property type="protein sequence ID" value="KAK3013728.1"/>
    <property type="molecule type" value="Genomic_DNA"/>
</dbReference>
<evidence type="ECO:0000256" key="5">
    <source>
        <dbReference type="ARBA" id="ARBA00022737"/>
    </source>
</evidence>
<keyword evidence="9" id="KW-0325">Glycoprotein</keyword>
<dbReference type="SUPFAM" id="SSF52058">
    <property type="entry name" value="L domain-like"/>
    <property type="match status" value="1"/>
</dbReference>
<dbReference type="GO" id="GO:0016020">
    <property type="term" value="C:membrane"/>
    <property type="evidence" value="ECO:0007669"/>
    <property type="project" value="UniProtKB-SubCell"/>
</dbReference>
<evidence type="ECO:0000256" key="8">
    <source>
        <dbReference type="ARBA" id="ARBA00023170"/>
    </source>
</evidence>
<keyword evidence="6" id="KW-1133">Transmembrane helix</keyword>
<keyword evidence="11" id="KW-1185">Reference proteome</keyword>
<dbReference type="PANTHER" id="PTHR27000">
    <property type="entry name" value="LEUCINE-RICH REPEAT RECEPTOR-LIKE PROTEIN KINASE FAMILY PROTEIN-RELATED"/>
    <property type="match status" value="1"/>
</dbReference>
<sequence>MAGEDEIILLGSKSLAKDDGIQPGYATSTRGQSRHRLHMSKHCKNLTTLILTKNFHREEIPKNVSGFESLVVFALDNCALNGQIPVWLLSCRKLQVLDLSWNRLNGSIPPWIGQMESLFYLDFSNNTLTGEIPKSLTQLKSLVS</sequence>
<gene>
    <name evidence="10" type="ORF">RJ639_008436</name>
</gene>
<keyword evidence="2" id="KW-0433">Leucine-rich repeat</keyword>
<evidence type="ECO:0000313" key="11">
    <source>
        <dbReference type="Proteomes" id="UP001188597"/>
    </source>
</evidence>
<keyword evidence="4" id="KW-0732">Signal</keyword>
<dbReference type="InterPro" id="IPR032675">
    <property type="entry name" value="LRR_dom_sf"/>
</dbReference>
<evidence type="ECO:0000256" key="9">
    <source>
        <dbReference type="ARBA" id="ARBA00023180"/>
    </source>
</evidence>
<evidence type="ECO:0000256" key="1">
    <source>
        <dbReference type="ARBA" id="ARBA00004479"/>
    </source>
</evidence>
<comment type="caution">
    <text evidence="10">The sequence shown here is derived from an EMBL/GenBank/DDBJ whole genome shotgun (WGS) entry which is preliminary data.</text>
</comment>
<evidence type="ECO:0000256" key="3">
    <source>
        <dbReference type="ARBA" id="ARBA00022692"/>
    </source>
</evidence>
<evidence type="ECO:0000256" key="7">
    <source>
        <dbReference type="ARBA" id="ARBA00023136"/>
    </source>
</evidence>
<accession>A0AA88VTP4</accession>
<protein>
    <submittedName>
        <fullName evidence="10">Uncharacterized protein</fullName>
    </submittedName>
</protein>
<keyword evidence="5" id="KW-0677">Repeat</keyword>
<name>A0AA88VTP4_9ASTE</name>
<proteinExistence type="predicted"/>
<evidence type="ECO:0000256" key="2">
    <source>
        <dbReference type="ARBA" id="ARBA00022614"/>
    </source>
</evidence>
<reference evidence="10" key="1">
    <citation type="submission" date="2022-12" db="EMBL/GenBank/DDBJ databases">
        <title>Draft genome assemblies for two species of Escallonia (Escalloniales).</title>
        <authorList>
            <person name="Chanderbali A."/>
            <person name="Dervinis C."/>
            <person name="Anghel I."/>
            <person name="Soltis D."/>
            <person name="Soltis P."/>
            <person name="Zapata F."/>
        </authorList>
    </citation>
    <scope>NUCLEOTIDE SEQUENCE</scope>
    <source>
        <strain evidence="10">UCBG64.0493</strain>
        <tissue evidence="10">Leaf</tissue>
    </source>
</reference>
<dbReference type="InterPro" id="IPR001611">
    <property type="entry name" value="Leu-rich_rpt"/>
</dbReference>
<keyword evidence="7" id="KW-0472">Membrane</keyword>
<dbReference type="AlphaFoldDB" id="A0AA88VTP4"/>
<evidence type="ECO:0000256" key="6">
    <source>
        <dbReference type="ARBA" id="ARBA00022989"/>
    </source>
</evidence>
<evidence type="ECO:0000256" key="4">
    <source>
        <dbReference type="ARBA" id="ARBA00022729"/>
    </source>
</evidence>
<organism evidence="10 11">
    <name type="scientific">Escallonia herrerae</name>
    <dbReference type="NCBI Taxonomy" id="1293975"/>
    <lineage>
        <taxon>Eukaryota</taxon>
        <taxon>Viridiplantae</taxon>
        <taxon>Streptophyta</taxon>
        <taxon>Embryophyta</taxon>
        <taxon>Tracheophyta</taxon>
        <taxon>Spermatophyta</taxon>
        <taxon>Magnoliopsida</taxon>
        <taxon>eudicotyledons</taxon>
        <taxon>Gunneridae</taxon>
        <taxon>Pentapetalae</taxon>
        <taxon>asterids</taxon>
        <taxon>campanulids</taxon>
        <taxon>Escalloniales</taxon>
        <taxon>Escalloniaceae</taxon>
        <taxon>Escallonia</taxon>
    </lineage>
</organism>
<keyword evidence="8" id="KW-0675">Receptor</keyword>
<dbReference type="Pfam" id="PF00560">
    <property type="entry name" value="LRR_1"/>
    <property type="match status" value="2"/>
</dbReference>
<dbReference type="Gene3D" id="3.80.10.10">
    <property type="entry name" value="Ribonuclease Inhibitor"/>
    <property type="match status" value="1"/>
</dbReference>
<dbReference type="PANTHER" id="PTHR27000:SF711">
    <property type="entry name" value="PROTEIN KINASE DOMAIN-CONTAINING PROTEIN"/>
    <property type="match status" value="1"/>
</dbReference>
<dbReference type="Proteomes" id="UP001188597">
    <property type="component" value="Unassembled WGS sequence"/>
</dbReference>